<evidence type="ECO:0000313" key="2">
    <source>
        <dbReference type="EMBL" id="AZS87138.1"/>
    </source>
</evidence>
<gene>
    <name evidence="3" type="ORF">DDJ31_14310</name>
    <name evidence="2" type="ORF">ELQ87_24965</name>
</gene>
<dbReference type="InterPro" id="IPR007278">
    <property type="entry name" value="DUF397"/>
</dbReference>
<dbReference type="AlphaFoldDB" id="A0A3S9ZHG0"/>
<protein>
    <submittedName>
        <fullName evidence="2">DUF397 domain-containing protein</fullName>
    </submittedName>
</protein>
<sequence length="61" mass="6491">MENWRKSSHSGGGDGNDCVEIAHTPTHVAVRDTKARSKATLTFPVAVFLPFLGGVKGEPRG</sequence>
<dbReference type="Proteomes" id="UP000271291">
    <property type="component" value="Chromosome"/>
</dbReference>
<dbReference type="Pfam" id="PF04149">
    <property type="entry name" value="DUF397"/>
    <property type="match status" value="1"/>
</dbReference>
<dbReference type="Proteomes" id="UP000501753">
    <property type="component" value="Chromosome"/>
</dbReference>
<evidence type="ECO:0000313" key="5">
    <source>
        <dbReference type="Proteomes" id="UP000501753"/>
    </source>
</evidence>
<keyword evidence="5" id="KW-1185">Reference proteome</keyword>
<reference evidence="3 5" key="1">
    <citation type="submission" date="2018-04" db="EMBL/GenBank/DDBJ databases">
        <title>Complete genome sequences of Streptomyces griseoviridis K61 and characterization of antagonistic properties of biological control agents.</title>
        <authorList>
            <person name="Mariita R.M."/>
            <person name="Sello J.K."/>
        </authorList>
    </citation>
    <scope>NUCLEOTIDE SEQUENCE [LARGE SCALE GENOMIC DNA]</scope>
    <source>
        <strain evidence="3 5">K61</strain>
    </source>
</reference>
<evidence type="ECO:0000259" key="1">
    <source>
        <dbReference type="Pfam" id="PF04149"/>
    </source>
</evidence>
<proteinExistence type="predicted"/>
<dbReference type="OrthoDB" id="5193099at2"/>
<organism evidence="2 4">
    <name type="scientific">Streptomyces griseoviridis</name>
    <dbReference type="NCBI Taxonomy" id="45398"/>
    <lineage>
        <taxon>Bacteria</taxon>
        <taxon>Bacillati</taxon>
        <taxon>Actinomycetota</taxon>
        <taxon>Actinomycetes</taxon>
        <taxon>Kitasatosporales</taxon>
        <taxon>Streptomycetaceae</taxon>
        <taxon>Streptomyces</taxon>
    </lineage>
</organism>
<accession>A0A3S9ZHG0</accession>
<name>A0A3S9ZHG0_STRGD</name>
<feature type="domain" description="DUF397" evidence="1">
    <location>
        <begin position="3"/>
        <end position="56"/>
    </location>
</feature>
<reference evidence="2 4" key="2">
    <citation type="submission" date="2018-12" db="EMBL/GenBank/DDBJ databases">
        <title>Streptomyces griseoviridis F1-27 complete genome.</title>
        <authorList>
            <person name="Mariita R.M."/>
            <person name="Sello J.K."/>
        </authorList>
    </citation>
    <scope>NUCLEOTIDE SEQUENCE [LARGE SCALE GENOMIC DNA]</scope>
    <source>
        <strain evidence="2 4">F1-27</strain>
    </source>
</reference>
<evidence type="ECO:0000313" key="3">
    <source>
        <dbReference type="EMBL" id="QCN86008.1"/>
    </source>
</evidence>
<evidence type="ECO:0000313" key="4">
    <source>
        <dbReference type="Proteomes" id="UP000271291"/>
    </source>
</evidence>
<dbReference type="EMBL" id="CP029078">
    <property type="protein sequence ID" value="QCN86008.1"/>
    <property type="molecule type" value="Genomic_DNA"/>
</dbReference>
<dbReference type="EMBL" id="CP034687">
    <property type="protein sequence ID" value="AZS87138.1"/>
    <property type="molecule type" value="Genomic_DNA"/>
</dbReference>
<dbReference type="KEGG" id="sgd:ELQ87_24965"/>